<evidence type="ECO:0000313" key="2">
    <source>
        <dbReference type="Proteomes" id="UP000823399"/>
    </source>
</evidence>
<dbReference type="EMBL" id="JABBWM010000063">
    <property type="protein sequence ID" value="KAG2097950.1"/>
    <property type="molecule type" value="Genomic_DNA"/>
</dbReference>
<reference evidence="1" key="1">
    <citation type="journal article" date="2020" name="New Phytol.">
        <title>Comparative genomics reveals dynamic genome evolution in host specialist ectomycorrhizal fungi.</title>
        <authorList>
            <person name="Lofgren L.A."/>
            <person name="Nguyen N.H."/>
            <person name="Vilgalys R."/>
            <person name="Ruytinx J."/>
            <person name="Liao H.L."/>
            <person name="Branco S."/>
            <person name="Kuo A."/>
            <person name="LaButti K."/>
            <person name="Lipzen A."/>
            <person name="Andreopoulos W."/>
            <person name="Pangilinan J."/>
            <person name="Riley R."/>
            <person name="Hundley H."/>
            <person name="Na H."/>
            <person name="Barry K."/>
            <person name="Grigoriev I.V."/>
            <person name="Stajich J.E."/>
            <person name="Kennedy P.G."/>
        </authorList>
    </citation>
    <scope>NUCLEOTIDE SEQUENCE</scope>
    <source>
        <strain evidence="1">FC423</strain>
    </source>
</reference>
<name>A0A9P7EZM1_9AGAM</name>
<keyword evidence="2" id="KW-1185">Reference proteome</keyword>
<accession>A0A9P7EZM1</accession>
<protein>
    <submittedName>
        <fullName evidence="1">Uncharacterized protein</fullName>
    </submittedName>
</protein>
<organism evidence="1 2">
    <name type="scientific">Suillus discolor</name>
    <dbReference type="NCBI Taxonomy" id="1912936"/>
    <lineage>
        <taxon>Eukaryota</taxon>
        <taxon>Fungi</taxon>
        <taxon>Dikarya</taxon>
        <taxon>Basidiomycota</taxon>
        <taxon>Agaricomycotina</taxon>
        <taxon>Agaricomycetes</taxon>
        <taxon>Agaricomycetidae</taxon>
        <taxon>Boletales</taxon>
        <taxon>Suillineae</taxon>
        <taxon>Suillaceae</taxon>
        <taxon>Suillus</taxon>
    </lineage>
</organism>
<gene>
    <name evidence="1" type="ORF">F5147DRAFT_583335</name>
</gene>
<sequence>MAPGCLRNSTPHPLYFPEGHPQAGWFKGMEQILQEQGYDTKGLLAECKGFKCKAGQKDCCFSVIFLPKFHCELYFIEMCWGFAKRVYWLNPSSSKEANLERNVVAALDSIPVSTMHQFIGAYKHGLNGAQAAWAVKKYQGHRILPEGLMASNLR</sequence>
<dbReference type="AlphaFoldDB" id="A0A9P7EZM1"/>
<dbReference type="RefSeq" id="XP_041288708.1">
    <property type="nucleotide sequence ID" value="XM_041431716.1"/>
</dbReference>
<proteinExistence type="predicted"/>
<dbReference type="GeneID" id="64693975"/>
<dbReference type="Proteomes" id="UP000823399">
    <property type="component" value="Unassembled WGS sequence"/>
</dbReference>
<comment type="caution">
    <text evidence="1">The sequence shown here is derived from an EMBL/GenBank/DDBJ whole genome shotgun (WGS) entry which is preliminary data.</text>
</comment>
<dbReference type="OrthoDB" id="2416294at2759"/>
<evidence type="ECO:0000313" key="1">
    <source>
        <dbReference type="EMBL" id="KAG2097950.1"/>
    </source>
</evidence>